<reference evidence="1 2" key="1">
    <citation type="journal article" date="2012" name="Science">
        <title>The Paleozoic origin of enzymatic lignin decomposition reconstructed from 31 fungal genomes.</title>
        <authorList>
            <person name="Floudas D."/>
            <person name="Binder M."/>
            <person name="Riley R."/>
            <person name="Barry K."/>
            <person name="Blanchette R.A."/>
            <person name="Henrissat B."/>
            <person name="Martinez A.T."/>
            <person name="Otillar R."/>
            <person name="Spatafora J.W."/>
            <person name="Yadav J.S."/>
            <person name="Aerts A."/>
            <person name="Benoit I."/>
            <person name="Boyd A."/>
            <person name="Carlson A."/>
            <person name="Copeland A."/>
            <person name="Coutinho P.M."/>
            <person name="de Vries R.P."/>
            <person name="Ferreira P."/>
            <person name="Findley K."/>
            <person name="Foster B."/>
            <person name="Gaskell J."/>
            <person name="Glotzer D."/>
            <person name="Gorecki P."/>
            <person name="Heitman J."/>
            <person name="Hesse C."/>
            <person name="Hori C."/>
            <person name="Igarashi K."/>
            <person name="Jurgens J.A."/>
            <person name="Kallen N."/>
            <person name="Kersten P."/>
            <person name="Kohler A."/>
            <person name="Kuees U."/>
            <person name="Kumar T.K.A."/>
            <person name="Kuo A."/>
            <person name="LaButti K."/>
            <person name="Larrondo L.F."/>
            <person name="Lindquist E."/>
            <person name="Ling A."/>
            <person name="Lombard V."/>
            <person name="Lucas S."/>
            <person name="Lundell T."/>
            <person name="Martin R."/>
            <person name="McLaughlin D.J."/>
            <person name="Morgenstern I."/>
            <person name="Morin E."/>
            <person name="Murat C."/>
            <person name="Nagy L.G."/>
            <person name="Nolan M."/>
            <person name="Ohm R.A."/>
            <person name="Patyshakuliyeva A."/>
            <person name="Rokas A."/>
            <person name="Ruiz-Duenas F.J."/>
            <person name="Sabat G."/>
            <person name="Salamov A."/>
            <person name="Samejima M."/>
            <person name="Schmutz J."/>
            <person name="Slot J.C."/>
            <person name="St John F."/>
            <person name="Stenlid J."/>
            <person name="Sun H."/>
            <person name="Sun S."/>
            <person name="Syed K."/>
            <person name="Tsang A."/>
            <person name="Wiebenga A."/>
            <person name="Young D."/>
            <person name="Pisabarro A."/>
            <person name="Eastwood D.C."/>
            <person name="Martin F."/>
            <person name="Cullen D."/>
            <person name="Grigoriev I.V."/>
            <person name="Hibbett D.S."/>
        </authorList>
    </citation>
    <scope>NUCLEOTIDE SEQUENCE [LARGE SCALE GENOMIC DNA]</scope>
    <source>
        <strain evidence="1 2">DJM-731 SS1</strain>
    </source>
</reference>
<evidence type="ECO:0000313" key="1">
    <source>
        <dbReference type="EMBL" id="EJT99179.1"/>
    </source>
</evidence>
<dbReference type="OrthoDB" id="3364608at2759"/>
<dbReference type="Proteomes" id="UP000030653">
    <property type="component" value="Unassembled WGS sequence"/>
</dbReference>
<dbReference type="EMBL" id="JH795870">
    <property type="protein sequence ID" value="EJT99179.1"/>
    <property type="molecule type" value="Genomic_DNA"/>
</dbReference>
<dbReference type="GeneID" id="63688461"/>
<gene>
    <name evidence="1" type="ORF">DACRYDRAFT_23802</name>
</gene>
<proteinExistence type="predicted"/>
<dbReference type="AlphaFoldDB" id="M5FUN1"/>
<accession>M5FUN1</accession>
<feature type="non-terminal residue" evidence="1">
    <location>
        <position position="92"/>
    </location>
</feature>
<dbReference type="HOGENOM" id="CLU_2418977_0_0_1"/>
<sequence>GIIQGFRGMRQEYSNPLYNRPLNIEAFPFARCTSQSPLPTRFVKDHRSRGYREDTCKPRSAHARSNVARATSFRHATNLDPFSLTTRYSRTS</sequence>
<evidence type="ECO:0000313" key="2">
    <source>
        <dbReference type="Proteomes" id="UP000030653"/>
    </source>
</evidence>
<protein>
    <submittedName>
        <fullName evidence="1">Uncharacterized protein</fullName>
    </submittedName>
</protein>
<name>M5FUN1_DACPD</name>
<organism evidence="1 2">
    <name type="scientific">Dacryopinax primogenitus (strain DJM 731)</name>
    <name type="common">Brown rot fungus</name>
    <dbReference type="NCBI Taxonomy" id="1858805"/>
    <lineage>
        <taxon>Eukaryota</taxon>
        <taxon>Fungi</taxon>
        <taxon>Dikarya</taxon>
        <taxon>Basidiomycota</taxon>
        <taxon>Agaricomycotina</taxon>
        <taxon>Dacrymycetes</taxon>
        <taxon>Dacrymycetales</taxon>
        <taxon>Dacrymycetaceae</taxon>
        <taxon>Dacryopinax</taxon>
    </lineage>
</organism>
<dbReference type="RefSeq" id="XP_040626077.1">
    <property type="nucleotide sequence ID" value="XM_040773399.1"/>
</dbReference>
<keyword evidence="2" id="KW-1185">Reference proteome</keyword>